<feature type="compositionally biased region" description="Low complexity" evidence="1">
    <location>
        <begin position="24"/>
        <end position="35"/>
    </location>
</feature>
<keyword evidence="4" id="KW-1185">Reference proteome</keyword>
<feature type="region of interest" description="Disordered" evidence="1">
    <location>
        <begin position="1"/>
        <end position="92"/>
    </location>
</feature>
<feature type="compositionally biased region" description="Polar residues" evidence="1">
    <location>
        <begin position="68"/>
        <end position="81"/>
    </location>
</feature>
<proteinExistence type="predicted"/>
<dbReference type="AlphaFoldDB" id="A0A6H1U2J8"/>
<organism evidence="3 4">
    <name type="scientific">Oxynema aestuarii AP17</name>
    <dbReference type="NCBI Taxonomy" id="2064643"/>
    <lineage>
        <taxon>Bacteria</taxon>
        <taxon>Bacillati</taxon>
        <taxon>Cyanobacteriota</taxon>
        <taxon>Cyanophyceae</taxon>
        <taxon>Oscillatoriophycideae</taxon>
        <taxon>Oscillatoriales</taxon>
        <taxon>Oscillatoriaceae</taxon>
        <taxon>Oxynema</taxon>
        <taxon>Oxynema aestuarii</taxon>
    </lineage>
</organism>
<evidence type="ECO:0000256" key="1">
    <source>
        <dbReference type="SAM" id="MobiDB-lite"/>
    </source>
</evidence>
<dbReference type="InterPro" id="IPR025295">
    <property type="entry name" value="eCIS_core_dom"/>
</dbReference>
<evidence type="ECO:0000313" key="3">
    <source>
        <dbReference type="EMBL" id="QIZ72597.1"/>
    </source>
</evidence>
<dbReference type="RefSeq" id="WP_168570745.1">
    <property type="nucleotide sequence ID" value="NZ_CP051167.1"/>
</dbReference>
<feature type="compositionally biased region" description="Polar residues" evidence="1">
    <location>
        <begin position="1"/>
        <end position="23"/>
    </location>
</feature>
<dbReference type="EMBL" id="CP051167">
    <property type="protein sequence ID" value="QIZ72597.1"/>
    <property type="molecule type" value="Genomic_DNA"/>
</dbReference>
<dbReference type="Pfam" id="PF13699">
    <property type="entry name" value="eCIS_core"/>
    <property type="match status" value="1"/>
</dbReference>
<evidence type="ECO:0000313" key="4">
    <source>
        <dbReference type="Proteomes" id="UP000500857"/>
    </source>
</evidence>
<sequence length="833" mass="90904">MTHQKIQKQSNWVPGSSQKTTHLSSPPISIQSDPIAETSPEEALPAYNPLPENWAEVHPLMQSGGDRPNTTLDTVQRSSESADPEESDGLDVQTKLAVGAPGDEYEQEADRVAEQVVQQIHSSEANHSVQRRGDRPATPKLPITLMRKRADCAAEAIAQPGIETSIEQARGSGHPLGETVREPMENAFANDFSQVKVHHDGPSDRLNRSLNARAFTTGSDIFFKQGEYNPNSSGGQQLLAHELTHVVQQTGTASLQRQISDPTIQRDGNEHVGADPGRMTFLPDEMGNEKAPGEAGYSRRLLGAAGEETENLVDQGLYADARLTNVAPSTNYLDQQIIARGRTKARYQGLVRGDGSIWGAPTGIAQEMYQGGVDWCTDHISTMETQRAEEQQRAESYNAWVPRANGFFTSLTRLEAMQNLLGVTNPQQMVGALETGLDDARAVAARAMDAYEGGNIAARLSVPETDETVTQLSNQTTQAAQEMNAAYLGFQRNLLAIRQDEVNREGAEDRTRLEQINQVKQVVRQIGSTIDTTASLVSGAPARIASVTRTVRHGEAWVGAVRNRRQIISGQRPTHNPTYVTLNEQGEMVVRNVQTGMDRPAGGGEATASPAGPSLSFPQNISDTLGQIADFVYASEVREINSRLEQIKTRCAAIEGVRELLALQQAAATYQTKLNAFALKCNELQGRIADRRREYWQLGVDLDNFARQDRESRQGSQAPGRGEERYATIMTLVGQIREALVVGKGAKAGIYAPDEFERWAQGIVADRGARPPRTDIPIFEVGEQEWSRLSSIWSQIRTFGSNVSTIDELFSGVESRAGALLSQLQVGGGSGQH</sequence>
<reference evidence="3 4" key="1">
    <citation type="submission" date="2020-04" db="EMBL/GenBank/DDBJ databases">
        <authorList>
            <person name="Basu S."/>
            <person name="Maruthanayagam V."/>
            <person name="Chakraborty S."/>
            <person name="Pramanik A."/>
            <person name="Mukherjee J."/>
            <person name="Brink B."/>
        </authorList>
    </citation>
    <scope>NUCLEOTIDE SEQUENCE [LARGE SCALE GENOMIC DNA]</scope>
    <source>
        <strain evidence="3 4">AP17</strain>
    </source>
</reference>
<gene>
    <name evidence="3" type="ORF">HCG48_20030</name>
</gene>
<protein>
    <submittedName>
        <fullName evidence="3">DUF4157 domain-containing protein</fullName>
    </submittedName>
</protein>
<evidence type="ECO:0000259" key="2">
    <source>
        <dbReference type="Pfam" id="PF13699"/>
    </source>
</evidence>
<name>A0A6H1U2J8_9CYAN</name>
<dbReference type="KEGG" id="oxy:HCG48_20030"/>
<feature type="domain" description="eCIS core" evidence="2">
    <location>
        <begin position="175"/>
        <end position="252"/>
    </location>
</feature>
<dbReference type="Proteomes" id="UP000500857">
    <property type="component" value="Chromosome"/>
</dbReference>
<accession>A0A6H1U2J8</accession>